<gene>
    <name evidence="2" type="ORF">RAK27_18520</name>
</gene>
<dbReference type="Proteomes" id="UP001290462">
    <property type="component" value="Unassembled WGS sequence"/>
</dbReference>
<evidence type="ECO:0000313" key="2">
    <source>
        <dbReference type="EMBL" id="MDZ5760639.1"/>
    </source>
</evidence>
<dbReference type="EMBL" id="JAVBVO010000024">
    <property type="protein sequence ID" value="MDZ5760639.1"/>
    <property type="molecule type" value="Genomic_DNA"/>
</dbReference>
<dbReference type="AlphaFoldDB" id="A0AAW9K1B5"/>
<comment type="caution">
    <text evidence="2">The sequence shown here is derived from an EMBL/GenBank/DDBJ whole genome shotgun (WGS) entry which is preliminary data.</text>
</comment>
<feature type="signal peptide" evidence="1">
    <location>
        <begin position="1"/>
        <end position="29"/>
    </location>
</feature>
<feature type="chain" id="PRO_5043790875" evidence="1">
    <location>
        <begin position="30"/>
        <end position="206"/>
    </location>
</feature>
<sequence>MKSFKKVVLSSLLLSVTALSLSVPSVTYASESLGNQPENSMESGITSILTDSDVSVANAYVHFDESLNSFIVDDSIYNALSLDTINQVINQVSQTNIQLQNAKSDKSVTTFAVDPAGNQTTVSMSLSRGAGTTSVTYYWNYARVRLSLNSIKNMGTVMSVGGLLIPHPIVSKACSLLGIGIGRVTSGIWFDYNYAIGVLCGNMGWQ</sequence>
<evidence type="ECO:0000256" key="1">
    <source>
        <dbReference type="SAM" id="SignalP"/>
    </source>
</evidence>
<name>A0AAW9K1B5_CARML</name>
<evidence type="ECO:0000313" key="3">
    <source>
        <dbReference type="Proteomes" id="UP001290462"/>
    </source>
</evidence>
<reference evidence="2" key="1">
    <citation type="submission" date="2023-08" db="EMBL/GenBank/DDBJ databases">
        <title>Genomic characterization of piscicolin 126 produced by Carnobacterium maltaromaticum CM22 strain isolated from salmon (Salmo salar).</title>
        <authorList>
            <person name="Gonzalez-Gragera E."/>
            <person name="Garcia-Lopez J.D."/>
            <person name="Teso-Perez C."/>
            <person name="Gimenez-Hernandez I."/>
            <person name="Peralta-Sanchez J.M."/>
            <person name="Valdivia E."/>
            <person name="Montalban-Lopez M."/>
            <person name="Martin-Platero A.M."/>
            <person name="Banos A."/>
            <person name="Martinez-Bueno M."/>
        </authorList>
    </citation>
    <scope>NUCLEOTIDE SEQUENCE</scope>
    <source>
        <strain evidence="2">CM22</strain>
    </source>
</reference>
<organism evidence="2 3">
    <name type="scientific">Carnobacterium maltaromaticum</name>
    <name type="common">Carnobacterium piscicola</name>
    <dbReference type="NCBI Taxonomy" id="2751"/>
    <lineage>
        <taxon>Bacteria</taxon>
        <taxon>Bacillati</taxon>
        <taxon>Bacillota</taxon>
        <taxon>Bacilli</taxon>
        <taxon>Lactobacillales</taxon>
        <taxon>Carnobacteriaceae</taxon>
        <taxon>Carnobacterium</taxon>
    </lineage>
</organism>
<dbReference type="RefSeq" id="WP_322809807.1">
    <property type="nucleotide sequence ID" value="NZ_JAVBVO010000024.1"/>
</dbReference>
<proteinExistence type="predicted"/>
<accession>A0AAW9K1B5</accession>
<keyword evidence="1" id="KW-0732">Signal</keyword>
<protein>
    <submittedName>
        <fullName evidence="2">Uncharacterized protein</fullName>
    </submittedName>
</protein>